<reference evidence="2 3" key="1">
    <citation type="submission" date="2016-10" db="EMBL/GenBank/DDBJ databases">
        <authorList>
            <person name="de Groot N.N."/>
        </authorList>
    </citation>
    <scope>NUCLEOTIDE SEQUENCE [LARGE SCALE GENOMIC DNA]</scope>
    <source>
        <strain evidence="2 3">HLD2</strain>
    </source>
</reference>
<gene>
    <name evidence="2" type="ORF">SAMN03097708_02666</name>
</gene>
<keyword evidence="1" id="KW-1133">Transmembrane helix</keyword>
<feature type="transmembrane region" description="Helical" evidence="1">
    <location>
        <begin position="17"/>
        <end position="34"/>
    </location>
</feature>
<accession>A0A1G5QSP8</accession>
<keyword evidence="1" id="KW-0812">Transmembrane</keyword>
<dbReference type="AlphaFoldDB" id="A0A1G5QSP8"/>
<proteinExistence type="predicted"/>
<keyword evidence="3" id="KW-1185">Reference proteome</keyword>
<keyword evidence="1" id="KW-0472">Membrane</keyword>
<dbReference type="OrthoDB" id="5917490at2"/>
<dbReference type="STRING" id="415747.SAMN03097708_02666"/>
<dbReference type="Proteomes" id="UP000199648">
    <property type="component" value="Unassembled WGS sequence"/>
</dbReference>
<dbReference type="RefSeq" id="WP_092998120.1">
    <property type="nucleotide sequence ID" value="NZ_FMWD01000008.1"/>
</dbReference>
<organism evidence="2 3">
    <name type="scientific">Thiohalomonas denitrificans</name>
    <dbReference type="NCBI Taxonomy" id="415747"/>
    <lineage>
        <taxon>Bacteria</taxon>
        <taxon>Pseudomonadati</taxon>
        <taxon>Pseudomonadota</taxon>
        <taxon>Gammaproteobacteria</taxon>
        <taxon>Thiohalomonadales</taxon>
        <taxon>Thiohalomonadaceae</taxon>
        <taxon>Thiohalomonas</taxon>
    </lineage>
</organism>
<evidence type="ECO:0000256" key="1">
    <source>
        <dbReference type="SAM" id="Phobius"/>
    </source>
</evidence>
<sequence>MKTAAAGHRGVGPAGRWLGIGVLLAAGVGIALLVNHYAPLLSPTAQVNVPLDPACDLTETACSSRVPGGGEVKLSLTPRPIPVMEEIRIEVQIEDIQAESVEVDFAGVDMNMGFNRYHLTRTEGEGGGFRGIGVLPICIRDRMAWEATVMIQSDDGLIAAPFRFETVRSQ</sequence>
<evidence type="ECO:0000313" key="2">
    <source>
        <dbReference type="EMBL" id="SCZ64598.1"/>
    </source>
</evidence>
<protein>
    <submittedName>
        <fullName evidence="2">Uncharacterized protein</fullName>
    </submittedName>
</protein>
<name>A0A1G5QSP8_9GAMM</name>
<dbReference type="EMBL" id="FMWD01000008">
    <property type="protein sequence ID" value="SCZ64598.1"/>
    <property type="molecule type" value="Genomic_DNA"/>
</dbReference>
<evidence type="ECO:0000313" key="3">
    <source>
        <dbReference type="Proteomes" id="UP000199648"/>
    </source>
</evidence>